<dbReference type="SUPFAM" id="SSF55315">
    <property type="entry name" value="L30e-like"/>
    <property type="match status" value="1"/>
</dbReference>
<dbReference type="Gene3D" id="3.30.1330.30">
    <property type="match status" value="1"/>
</dbReference>
<name>A0A016UDC7_9BILA</name>
<dbReference type="InterPro" id="IPR004038">
    <property type="entry name" value="Ribosomal_eL8/eL30/eS12/Gad45"/>
</dbReference>
<reference evidence="4" key="1">
    <citation type="journal article" date="2015" name="Nat. Genet.">
        <title>The genome and transcriptome of the zoonotic hookworm Ancylostoma ceylanicum identify infection-specific gene families.</title>
        <authorList>
            <person name="Schwarz E.M."/>
            <person name="Hu Y."/>
            <person name="Antoshechkin I."/>
            <person name="Miller M.M."/>
            <person name="Sternberg P.W."/>
            <person name="Aroian R.V."/>
        </authorList>
    </citation>
    <scope>NUCLEOTIDE SEQUENCE</scope>
    <source>
        <strain evidence="4">HY135</strain>
    </source>
</reference>
<sequence>MRSGLETLESTEGQPFGADPPAGETETVLKHARKKKKPTMLTKVEMSNFVADNEIREAAGLKIIKTKRQWPYAPPASRVPSEEPTRKGVRKEKKPTVLRKKILKAREHNEPTCSTNNNTSFSSTPLDESVIELLKKLRKQRDAIHEENPIRARTMRTFVCGLHESLKHIKADNVKCIVLARNIDAEITSAISLFHSLREECLSRGIPIVHASTKRLLSRALEKFPYTNVVALLHFQGFERTPNGCGKVRDRGTAFLDRDECYSMRAPVSLPKNAALRSHRLFTAVWSPL</sequence>
<feature type="region of interest" description="Disordered" evidence="1">
    <location>
        <begin position="1"/>
        <end position="26"/>
    </location>
</feature>
<dbReference type="Proteomes" id="UP000024635">
    <property type="component" value="Unassembled WGS sequence"/>
</dbReference>
<evidence type="ECO:0000256" key="1">
    <source>
        <dbReference type="SAM" id="MobiDB-lite"/>
    </source>
</evidence>
<evidence type="ECO:0000313" key="3">
    <source>
        <dbReference type="EMBL" id="EYC12867.1"/>
    </source>
</evidence>
<comment type="caution">
    <text evidence="3">The sequence shown here is derived from an EMBL/GenBank/DDBJ whole genome shotgun (WGS) entry which is preliminary data.</text>
</comment>
<dbReference type="OrthoDB" id="263617at2759"/>
<dbReference type="Pfam" id="PF01248">
    <property type="entry name" value="Ribosomal_L7Ae"/>
    <property type="match status" value="1"/>
</dbReference>
<dbReference type="InterPro" id="IPR029064">
    <property type="entry name" value="Ribosomal_eL30-like_sf"/>
</dbReference>
<dbReference type="STRING" id="53326.A0A016UDC7"/>
<dbReference type="AlphaFoldDB" id="A0A016UDC7"/>
<protein>
    <recommendedName>
        <fullName evidence="2">Ribosomal protein eL8/eL30/eS12/Gadd45 domain-containing protein</fullName>
    </recommendedName>
</protein>
<organism evidence="3 4">
    <name type="scientific">Ancylostoma ceylanicum</name>
    <dbReference type="NCBI Taxonomy" id="53326"/>
    <lineage>
        <taxon>Eukaryota</taxon>
        <taxon>Metazoa</taxon>
        <taxon>Ecdysozoa</taxon>
        <taxon>Nematoda</taxon>
        <taxon>Chromadorea</taxon>
        <taxon>Rhabditida</taxon>
        <taxon>Rhabditina</taxon>
        <taxon>Rhabditomorpha</taxon>
        <taxon>Strongyloidea</taxon>
        <taxon>Ancylostomatidae</taxon>
        <taxon>Ancylostomatinae</taxon>
        <taxon>Ancylostoma</taxon>
    </lineage>
</organism>
<dbReference type="EMBL" id="JARK01001381">
    <property type="protein sequence ID" value="EYC12867.1"/>
    <property type="molecule type" value="Genomic_DNA"/>
</dbReference>
<accession>A0A016UDC7</accession>
<feature type="region of interest" description="Disordered" evidence="1">
    <location>
        <begin position="72"/>
        <end position="94"/>
    </location>
</feature>
<feature type="domain" description="Ribosomal protein eL8/eL30/eS12/Gadd45" evidence="2">
    <location>
        <begin position="152"/>
        <end position="231"/>
    </location>
</feature>
<proteinExistence type="predicted"/>
<evidence type="ECO:0000259" key="2">
    <source>
        <dbReference type="Pfam" id="PF01248"/>
    </source>
</evidence>
<gene>
    <name evidence="3" type="primary">Acey_s0045.g1129</name>
    <name evidence="3" type="ORF">Y032_0045g1129</name>
</gene>
<evidence type="ECO:0000313" key="4">
    <source>
        <dbReference type="Proteomes" id="UP000024635"/>
    </source>
</evidence>
<keyword evidence="4" id="KW-1185">Reference proteome</keyword>